<evidence type="ECO:0000313" key="1">
    <source>
        <dbReference type="EMBL" id="GAA2196069.1"/>
    </source>
</evidence>
<sequence>MNSPIVLSTESARDETRTGTGLVRHGRLLGHAVASSEKHCRAAGLVPRVPPTGPCTHHRTITDTRAVITADGGLLPRTGAEPAPLDVSVAPSAPLVCAAPHPAAPLAGVA</sequence>
<accession>A0ABP5N8W4</accession>
<dbReference type="EMBL" id="BAAAOQ010000008">
    <property type="protein sequence ID" value="GAA2196069.1"/>
    <property type="molecule type" value="Genomic_DNA"/>
</dbReference>
<evidence type="ECO:0000313" key="2">
    <source>
        <dbReference type="Proteomes" id="UP001501391"/>
    </source>
</evidence>
<organism evidence="1 2">
    <name type="scientific">Streptomyces bangladeshensis</name>
    <dbReference type="NCBI Taxonomy" id="295352"/>
    <lineage>
        <taxon>Bacteria</taxon>
        <taxon>Bacillati</taxon>
        <taxon>Actinomycetota</taxon>
        <taxon>Actinomycetes</taxon>
        <taxon>Kitasatosporales</taxon>
        <taxon>Streptomycetaceae</taxon>
        <taxon>Streptomyces</taxon>
    </lineage>
</organism>
<protein>
    <submittedName>
        <fullName evidence="1">Uncharacterized protein</fullName>
    </submittedName>
</protein>
<dbReference type="RefSeq" id="WP_428836639.1">
    <property type="nucleotide sequence ID" value="NZ_BAAAOQ010000008.1"/>
</dbReference>
<name>A0ABP5N8W4_9ACTN</name>
<gene>
    <name evidence="1" type="ORF">GCM10009787_28770</name>
</gene>
<keyword evidence="2" id="KW-1185">Reference proteome</keyword>
<reference evidence="2" key="1">
    <citation type="journal article" date="2019" name="Int. J. Syst. Evol. Microbiol.">
        <title>The Global Catalogue of Microorganisms (GCM) 10K type strain sequencing project: providing services to taxonomists for standard genome sequencing and annotation.</title>
        <authorList>
            <consortium name="The Broad Institute Genomics Platform"/>
            <consortium name="The Broad Institute Genome Sequencing Center for Infectious Disease"/>
            <person name="Wu L."/>
            <person name="Ma J."/>
        </authorList>
    </citation>
    <scope>NUCLEOTIDE SEQUENCE [LARGE SCALE GENOMIC DNA]</scope>
    <source>
        <strain evidence="2">JCM 14924</strain>
    </source>
</reference>
<comment type="caution">
    <text evidence="1">The sequence shown here is derived from an EMBL/GenBank/DDBJ whole genome shotgun (WGS) entry which is preliminary data.</text>
</comment>
<proteinExistence type="predicted"/>
<dbReference type="Proteomes" id="UP001501391">
    <property type="component" value="Unassembled WGS sequence"/>
</dbReference>